<evidence type="ECO:0000313" key="2">
    <source>
        <dbReference type="Proteomes" id="UP000538292"/>
    </source>
</evidence>
<accession>A0A7W1XU02</accession>
<gene>
    <name evidence="1" type="ORF">H2C83_13075</name>
</gene>
<dbReference type="EMBL" id="JACEOL010000043">
    <property type="protein sequence ID" value="MBA4603234.1"/>
    <property type="molecule type" value="Genomic_DNA"/>
</dbReference>
<reference evidence="1 2" key="1">
    <citation type="submission" date="2020-07" db="EMBL/GenBank/DDBJ databases">
        <title>Thermoactinomyces phylogeny.</title>
        <authorList>
            <person name="Dunlap C."/>
        </authorList>
    </citation>
    <scope>NUCLEOTIDE SEQUENCE [LARGE SCALE GENOMIC DNA]</scope>
    <source>
        <strain evidence="1 2">AMNI-1</strain>
    </source>
</reference>
<proteinExistence type="predicted"/>
<name>A0A7W1XU02_9BACL</name>
<comment type="caution">
    <text evidence="1">The sequence shown here is derived from an EMBL/GenBank/DDBJ whole genome shotgun (WGS) entry which is preliminary data.</text>
</comment>
<protein>
    <submittedName>
        <fullName evidence="1">Uncharacterized protein</fullName>
    </submittedName>
</protein>
<keyword evidence="2" id="KW-1185">Reference proteome</keyword>
<evidence type="ECO:0000313" key="1">
    <source>
        <dbReference type="EMBL" id="MBA4603234.1"/>
    </source>
</evidence>
<dbReference type="AlphaFoldDB" id="A0A7W1XU02"/>
<dbReference type="Proteomes" id="UP000538292">
    <property type="component" value="Unassembled WGS sequence"/>
</dbReference>
<organism evidence="1 2">
    <name type="scientific">Thermoactinomyces mirandus</name>
    <dbReference type="NCBI Taxonomy" id="2756294"/>
    <lineage>
        <taxon>Bacteria</taxon>
        <taxon>Bacillati</taxon>
        <taxon>Bacillota</taxon>
        <taxon>Bacilli</taxon>
        <taxon>Bacillales</taxon>
        <taxon>Thermoactinomycetaceae</taxon>
        <taxon>Thermoactinomyces</taxon>
    </lineage>
</organism>
<sequence>MIIGFRFQGLMGSCKGVLNRTDDLVTGGRSAGMQAGKDHLLLESLSNSPGDKPRSVW</sequence>